<dbReference type="EMBL" id="BORQ01000006">
    <property type="protein sequence ID" value="GIO33572.1"/>
    <property type="molecule type" value="Genomic_DNA"/>
</dbReference>
<reference evidence="1" key="1">
    <citation type="submission" date="2021-03" db="EMBL/GenBank/DDBJ databases">
        <title>Antimicrobial resistance genes in bacteria isolated from Japanese honey, and their potential for conferring macrolide and lincosamide resistance in the American foulbrood pathogen Paenibacillus larvae.</title>
        <authorList>
            <person name="Okamoto M."/>
            <person name="Kumagai M."/>
            <person name="Kanamori H."/>
            <person name="Takamatsu D."/>
        </authorList>
    </citation>
    <scope>NUCLEOTIDE SEQUENCE</scope>
    <source>
        <strain evidence="1">J2TS6</strain>
    </source>
</reference>
<evidence type="ECO:0000313" key="1">
    <source>
        <dbReference type="EMBL" id="GIO33572.1"/>
    </source>
</evidence>
<dbReference type="RefSeq" id="WP_160044988.1">
    <property type="nucleotide sequence ID" value="NZ_BORQ01000006.1"/>
</dbReference>
<keyword evidence="2" id="KW-1185">Reference proteome</keyword>
<protein>
    <submittedName>
        <fullName evidence="1">Uncharacterized protein</fullName>
    </submittedName>
</protein>
<dbReference type="AlphaFoldDB" id="A0A919XIL0"/>
<gene>
    <name evidence="1" type="ORF">J2TS6_47130</name>
</gene>
<dbReference type="Proteomes" id="UP000679779">
    <property type="component" value="Unassembled WGS sequence"/>
</dbReference>
<name>A0A919XIL0_9BACL</name>
<proteinExistence type="predicted"/>
<comment type="caution">
    <text evidence="1">The sequence shown here is derived from an EMBL/GenBank/DDBJ whole genome shotgun (WGS) entry which is preliminary data.</text>
</comment>
<accession>A0A919XIL0</accession>
<sequence>MAIKALEGWNVASWGERLVEAVTRLSEVEPEDSVKERLHKLREAKGL</sequence>
<organism evidence="1 2">
    <name type="scientific">Paenibacillus albilobatus</name>
    <dbReference type="NCBI Taxonomy" id="2716884"/>
    <lineage>
        <taxon>Bacteria</taxon>
        <taxon>Bacillati</taxon>
        <taxon>Bacillota</taxon>
        <taxon>Bacilli</taxon>
        <taxon>Bacillales</taxon>
        <taxon>Paenibacillaceae</taxon>
        <taxon>Paenibacillus</taxon>
    </lineage>
</organism>
<evidence type="ECO:0000313" key="2">
    <source>
        <dbReference type="Proteomes" id="UP000679779"/>
    </source>
</evidence>